<dbReference type="Gene3D" id="6.10.140.1320">
    <property type="match status" value="1"/>
</dbReference>
<sequence>MTSFADLLVPIAVLAVAFVLLLGLINMLRGGSANRSQHLMRMRVLLQFLAIIVIMGVIWWRAA</sequence>
<dbReference type="Proteomes" id="UP000035489">
    <property type="component" value="Unassembled WGS sequence"/>
</dbReference>
<dbReference type="PROSITE" id="PS51503">
    <property type="entry name" value="HIG1"/>
    <property type="match status" value="1"/>
</dbReference>
<keyword evidence="1 4" id="KW-0812">Transmembrane</keyword>
<protein>
    <submittedName>
        <fullName evidence="6">Hypoxia induced protein</fullName>
    </submittedName>
</protein>
<dbReference type="NCBIfam" id="NF033233">
    <property type="entry name" value="twin_helix"/>
    <property type="match status" value="1"/>
</dbReference>
<dbReference type="OrthoDB" id="7951376at2"/>
<evidence type="ECO:0000313" key="7">
    <source>
        <dbReference type="Proteomes" id="UP000035489"/>
    </source>
</evidence>
<evidence type="ECO:0000256" key="3">
    <source>
        <dbReference type="ARBA" id="ARBA00023136"/>
    </source>
</evidence>
<gene>
    <name evidence="6" type="ORF">AA309_22490</name>
</gene>
<dbReference type="STRING" id="1225564.AA309_22490"/>
<feature type="domain" description="HIG1" evidence="5">
    <location>
        <begin position="1"/>
        <end position="63"/>
    </location>
</feature>
<evidence type="ECO:0000256" key="4">
    <source>
        <dbReference type="SAM" id="Phobius"/>
    </source>
</evidence>
<accession>A0A0H1R7E1</accession>
<comment type="caution">
    <text evidence="6">The sequence shown here is derived from an EMBL/GenBank/DDBJ whole genome shotgun (WGS) entry which is preliminary data.</text>
</comment>
<feature type="transmembrane region" description="Helical" evidence="4">
    <location>
        <begin position="7"/>
        <end position="28"/>
    </location>
</feature>
<proteinExistence type="predicted"/>
<dbReference type="Pfam" id="PF04588">
    <property type="entry name" value="HIG_1_N"/>
    <property type="match status" value="1"/>
</dbReference>
<reference evidence="6 7" key="1">
    <citation type="submission" date="2015-05" db="EMBL/GenBank/DDBJ databases">
        <title>Draft genome sequence of Microvirga vignae strain BR3299, a novel nitrogen fixing bacteria isolated from Brazil semi-aired region.</title>
        <authorList>
            <person name="Zilli J.E."/>
            <person name="Passos S.R."/>
            <person name="Leite J."/>
            <person name="Baldani J.I."/>
            <person name="Xavier G.R."/>
            <person name="Rumjaneck N.G."/>
            <person name="Simoes-Araujo J.L."/>
        </authorList>
    </citation>
    <scope>NUCLEOTIDE SEQUENCE [LARGE SCALE GENOMIC DNA]</scope>
    <source>
        <strain evidence="6 7">BR3299</strain>
    </source>
</reference>
<evidence type="ECO:0000313" key="6">
    <source>
        <dbReference type="EMBL" id="KLK90959.1"/>
    </source>
</evidence>
<keyword evidence="2 4" id="KW-1133">Transmembrane helix</keyword>
<keyword evidence="7" id="KW-1185">Reference proteome</keyword>
<keyword evidence="3 4" id="KW-0472">Membrane</keyword>
<dbReference type="InterPro" id="IPR007667">
    <property type="entry name" value="Hypoxia_induced_domain"/>
</dbReference>
<evidence type="ECO:0000256" key="2">
    <source>
        <dbReference type="ARBA" id="ARBA00022989"/>
    </source>
</evidence>
<organism evidence="6 7">
    <name type="scientific">Microvirga vignae</name>
    <dbReference type="NCBI Taxonomy" id="1225564"/>
    <lineage>
        <taxon>Bacteria</taxon>
        <taxon>Pseudomonadati</taxon>
        <taxon>Pseudomonadota</taxon>
        <taxon>Alphaproteobacteria</taxon>
        <taxon>Hyphomicrobiales</taxon>
        <taxon>Methylobacteriaceae</taxon>
        <taxon>Microvirga</taxon>
    </lineage>
</organism>
<dbReference type="RefSeq" id="WP_047191270.1">
    <property type="nucleotide sequence ID" value="NZ_LCYG01000062.1"/>
</dbReference>
<evidence type="ECO:0000256" key="1">
    <source>
        <dbReference type="ARBA" id="ARBA00022692"/>
    </source>
</evidence>
<feature type="transmembrane region" description="Helical" evidence="4">
    <location>
        <begin position="40"/>
        <end position="60"/>
    </location>
</feature>
<dbReference type="EMBL" id="LCYG01000062">
    <property type="protein sequence ID" value="KLK90959.1"/>
    <property type="molecule type" value="Genomic_DNA"/>
</dbReference>
<name>A0A0H1R7E1_9HYPH</name>
<evidence type="ECO:0000259" key="5">
    <source>
        <dbReference type="PROSITE" id="PS51503"/>
    </source>
</evidence>
<dbReference type="AlphaFoldDB" id="A0A0H1R7E1"/>
<dbReference type="PATRIC" id="fig|1225564.3.peg.5879"/>